<comment type="subcellular location">
    <subcellularLocation>
        <location evidence="1">Cell outer membrane</location>
    </subcellularLocation>
</comment>
<dbReference type="PANTHER" id="PTHR30329:SF20">
    <property type="entry name" value="EXPORTED PROTEIN"/>
    <property type="match status" value="1"/>
</dbReference>
<protein>
    <submittedName>
        <fullName evidence="8">OmpA family protein</fullName>
    </submittedName>
</protein>
<feature type="coiled-coil region" evidence="4">
    <location>
        <begin position="127"/>
        <end position="187"/>
    </location>
</feature>
<keyword evidence="2 3" id="KW-0472">Membrane</keyword>
<evidence type="ECO:0000259" key="6">
    <source>
        <dbReference type="PROSITE" id="PS51123"/>
    </source>
</evidence>
<dbReference type="InterPro" id="IPR006665">
    <property type="entry name" value="OmpA-like"/>
</dbReference>
<organism evidence="7 8">
    <name type="scientific">Derxia gummosa DSM 723</name>
    <dbReference type="NCBI Taxonomy" id="1121388"/>
    <lineage>
        <taxon>Bacteria</taxon>
        <taxon>Pseudomonadati</taxon>
        <taxon>Pseudomonadota</taxon>
        <taxon>Betaproteobacteria</taxon>
        <taxon>Burkholderiales</taxon>
        <taxon>Alcaligenaceae</taxon>
        <taxon>Derxia</taxon>
    </lineage>
</organism>
<evidence type="ECO:0000313" key="8">
    <source>
        <dbReference type="RefSeq" id="WP_245591313.1"/>
    </source>
</evidence>
<dbReference type="InterPro" id="IPR025511">
    <property type="entry name" value="DUF4398"/>
</dbReference>
<dbReference type="InterPro" id="IPR050330">
    <property type="entry name" value="Bact_OuterMem_StrucFunc"/>
</dbReference>
<evidence type="ECO:0000313" key="7">
    <source>
        <dbReference type="Proteomes" id="UP000675920"/>
    </source>
</evidence>
<feature type="domain" description="OmpA-like" evidence="6">
    <location>
        <begin position="189"/>
        <end position="306"/>
    </location>
</feature>
<evidence type="ECO:0000256" key="3">
    <source>
        <dbReference type="PROSITE-ProRule" id="PRU00473"/>
    </source>
</evidence>
<evidence type="ECO:0000256" key="2">
    <source>
        <dbReference type="ARBA" id="ARBA00023136"/>
    </source>
</evidence>
<sequence>MKTTPLTLSRAPSAHDRAPMTTGRASRLVLAGGVIALSLAFAGCASTPKPNPDLDAARQQVQMVESNPSALSYAPNELRDAKDALRRADTAWNDGDKEETAHLSELASRRAKVAMAIAQSRADGEQLKNVQAETDRIRLQARQTEAERARAQASDAQMQAQQAQMQAQQAQAQAERLRNELSSLQAQQSDRGMVVTFGDVLFAFNSSTLAPSATPKLDKLVEFLNENPQRKISVEGYTDSVGSENYNQQLSLRRAEAIKQALVLKGISPDRVMTQGLGESYPVADNGTADGRAMNRRVEVVIGDEQGGVKSRSAAAPARQAMGQ</sequence>
<dbReference type="Pfam" id="PF00691">
    <property type="entry name" value="OmpA"/>
    <property type="match status" value="1"/>
</dbReference>
<dbReference type="AlphaFoldDB" id="A0A9U5GXC7"/>
<evidence type="ECO:0000256" key="1">
    <source>
        <dbReference type="ARBA" id="ARBA00004442"/>
    </source>
</evidence>
<dbReference type="Gene3D" id="3.30.1330.60">
    <property type="entry name" value="OmpA-like domain"/>
    <property type="match status" value="1"/>
</dbReference>
<dbReference type="SUPFAM" id="SSF103088">
    <property type="entry name" value="OmpA-like"/>
    <property type="match status" value="1"/>
</dbReference>
<name>A0A9U5GXC7_9BURK</name>
<dbReference type="PRINTS" id="PR01021">
    <property type="entry name" value="OMPADOMAIN"/>
</dbReference>
<dbReference type="PRINTS" id="PR01023">
    <property type="entry name" value="NAFLGMOTY"/>
</dbReference>
<dbReference type="CDD" id="cd07185">
    <property type="entry name" value="OmpA_C-like"/>
    <property type="match status" value="1"/>
</dbReference>
<accession>A0A9U5GXC7</accession>
<dbReference type="PROSITE" id="PS51123">
    <property type="entry name" value="OMPA_2"/>
    <property type="match status" value="1"/>
</dbReference>
<dbReference type="RefSeq" id="WP_245591313.1">
    <property type="nucleotide sequence ID" value="NZ_AXWS01000008.1"/>
</dbReference>
<feature type="region of interest" description="Disordered" evidence="5">
    <location>
        <begin position="304"/>
        <end position="324"/>
    </location>
</feature>
<keyword evidence="7" id="KW-1185">Reference proteome</keyword>
<evidence type="ECO:0000256" key="5">
    <source>
        <dbReference type="SAM" id="MobiDB-lite"/>
    </source>
</evidence>
<dbReference type="GO" id="GO:0009279">
    <property type="term" value="C:cell outer membrane"/>
    <property type="evidence" value="ECO:0007669"/>
    <property type="project" value="UniProtKB-SubCell"/>
</dbReference>
<dbReference type="Proteomes" id="UP000675920">
    <property type="component" value="Unplaced"/>
</dbReference>
<reference evidence="8" key="1">
    <citation type="submission" date="2025-08" db="UniProtKB">
        <authorList>
            <consortium name="RefSeq"/>
        </authorList>
    </citation>
    <scope>IDENTIFICATION</scope>
</reference>
<feature type="region of interest" description="Disordered" evidence="5">
    <location>
        <begin position="1"/>
        <end position="21"/>
    </location>
</feature>
<dbReference type="Gene3D" id="1.20.1270.390">
    <property type="match status" value="1"/>
</dbReference>
<proteinExistence type="predicted"/>
<dbReference type="Pfam" id="PF14346">
    <property type="entry name" value="DUF4398"/>
    <property type="match status" value="1"/>
</dbReference>
<dbReference type="InterPro" id="IPR036737">
    <property type="entry name" value="OmpA-like_sf"/>
</dbReference>
<keyword evidence="4" id="KW-0175">Coiled coil</keyword>
<evidence type="ECO:0000256" key="4">
    <source>
        <dbReference type="SAM" id="Coils"/>
    </source>
</evidence>
<dbReference type="InterPro" id="IPR006664">
    <property type="entry name" value="OMP_bac"/>
</dbReference>
<dbReference type="PANTHER" id="PTHR30329">
    <property type="entry name" value="STATOR ELEMENT OF FLAGELLAR MOTOR COMPLEX"/>
    <property type="match status" value="1"/>
</dbReference>